<keyword evidence="3" id="KW-1185">Reference proteome</keyword>
<dbReference type="RefSeq" id="WP_167703161.1">
    <property type="nucleotide sequence ID" value="NZ_CP118168.1"/>
</dbReference>
<dbReference type="InterPro" id="IPR036318">
    <property type="entry name" value="FAD-bd_PCMH-like_sf"/>
</dbReference>
<dbReference type="InterPro" id="IPR016166">
    <property type="entry name" value="FAD-bd_PCMH"/>
</dbReference>
<dbReference type="Gene3D" id="3.30.465.10">
    <property type="match status" value="1"/>
</dbReference>
<dbReference type="InterPro" id="IPR002346">
    <property type="entry name" value="Mopterin_DH_FAD-bd"/>
</dbReference>
<gene>
    <name evidence="2" type="ORF">HCT46_02040</name>
</gene>
<proteinExistence type="predicted"/>
<dbReference type="PROSITE" id="PS51387">
    <property type="entry name" value="FAD_PCMH"/>
    <property type="match status" value="1"/>
</dbReference>
<dbReference type="GO" id="GO:0016491">
    <property type="term" value="F:oxidoreductase activity"/>
    <property type="evidence" value="ECO:0007669"/>
    <property type="project" value="InterPro"/>
</dbReference>
<reference evidence="2" key="1">
    <citation type="submission" date="2020-03" db="EMBL/GenBank/DDBJ databases">
        <title>Spirochaetal bacteria isolated from arthropods constitute a novel genus Entomospira genus novum within the order Spirochaetales.</title>
        <authorList>
            <person name="Grana-Miraglia L."/>
            <person name="Sikutova S."/>
            <person name="Fingerle V."/>
            <person name="Sing A."/>
            <person name="Castillo-Ramirez S."/>
            <person name="Margos G."/>
            <person name="Rudolf I."/>
        </authorList>
    </citation>
    <scope>NUCLEOTIDE SEQUENCE</scope>
    <source>
        <strain evidence="2">BR208</strain>
    </source>
</reference>
<dbReference type="AlphaFoldDB" id="A0A968GEH5"/>
<dbReference type="GO" id="GO:0071949">
    <property type="term" value="F:FAD binding"/>
    <property type="evidence" value="ECO:0007669"/>
    <property type="project" value="InterPro"/>
</dbReference>
<feature type="domain" description="FAD-binding PCMH-type" evidence="1">
    <location>
        <begin position="3"/>
        <end position="182"/>
    </location>
</feature>
<organism evidence="2 3">
    <name type="scientific">Entomospira nematocerorum</name>
    <dbReference type="NCBI Taxonomy" id="2719987"/>
    <lineage>
        <taxon>Bacteria</taxon>
        <taxon>Pseudomonadati</taxon>
        <taxon>Spirochaetota</taxon>
        <taxon>Spirochaetia</taxon>
        <taxon>Spirochaetales</taxon>
        <taxon>Spirochaetaceae</taxon>
        <taxon>Entomospira</taxon>
    </lineage>
</organism>
<name>A0A968GEH5_9SPIO</name>
<evidence type="ECO:0000313" key="3">
    <source>
        <dbReference type="Proteomes" id="UP000752013"/>
    </source>
</evidence>
<protein>
    <recommendedName>
        <fullName evidence="1">FAD-binding PCMH-type domain-containing protein</fullName>
    </recommendedName>
</protein>
<dbReference type="SUPFAM" id="SSF56176">
    <property type="entry name" value="FAD-binding/transporter-associated domain-like"/>
    <property type="match status" value="1"/>
</dbReference>
<dbReference type="Proteomes" id="UP000752013">
    <property type="component" value="Unassembled WGS sequence"/>
</dbReference>
<dbReference type="PANTHER" id="PTHR42659:SF9">
    <property type="entry name" value="XANTHINE DEHYDROGENASE FAD-BINDING SUBUNIT XDHB-RELATED"/>
    <property type="match status" value="1"/>
</dbReference>
<dbReference type="PANTHER" id="PTHR42659">
    <property type="entry name" value="XANTHINE DEHYDROGENASE SUBUNIT C-RELATED"/>
    <property type="match status" value="1"/>
</dbReference>
<sequence length="286" mass="32956">MNDKYIAPEMLSPNNLSQLAQMMDRRPKALLIAGGVHVLTRQDSELFLLPPEVIFLKQVSELSRLTRNDRMLEIGACVTLQRLFEQAQDYLPAIVIYALRNIANVAIRNQATIGGSLAISSYRSDLFLVFAILGAKVEIRSLKDGKLKKVKRVALIRLVREGFLILDSQDVIVNIRLPISDWTNWQFLKLHRPFSTDKRSLVIVIVARVEKDIIHSFHMGTLVQGRYLVYDYTLDAQLIGRRYPILQKDMLFFQNLLEESLDHEEYVMTDYVRYTLISVAMKFLRG</sequence>
<accession>A0A968GEH5</accession>
<dbReference type="Pfam" id="PF00941">
    <property type="entry name" value="FAD_binding_5"/>
    <property type="match status" value="1"/>
</dbReference>
<comment type="caution">
    <text evidence="2">The sequence shown here is derived from an EMBL/GenBank/DDBJ whole genome shotgun (WGS) entry which is preliminary data.</text>
</comment>
<dbReference type="InterPro" id="IPR016169">
    <property type="entry name" value="FAD-bd_PCMH_sub2"/>
</dbReference>
<dbReference type="EMBL" id="JAATLK010000001">
    <property type="protein sequence ID" value="NIZ46708.1"/>
    <property type="molecule type" value="Genomic_DNA"/>
</dbReference>
<evidence type="ECO:0000313" key="2">
    <source>
        <dbReference type="EMBL" id="NIZ46708.1"/>
    </source>
</evidence>
<dbReference type="InterPro" id="IPR051312">
    <property type="entry name" value="Diverse_Substr_Oxidored"/>
</dbReference>
<evidence type="ECO:0000259" key="1">
    <source>
        <dbReference type="PROSITE" id="PS51387"/>
    </source>
</evidence>